<comment type="caution">
    <text evidence="1">The sequence shown here is derived from an EMBL/GenBank/DDBJ whole genome shotgun (WGS) entry which is preliminary data.</text>
</comment>
<protein>
    <submittedName>
        <fullName evidence="1">Uncharacterized protein</fullName>
    </submittedName>
</protein>
<keyword evidence="2" id="KW-1185">Reference proteome</keyword>
<reference evidence="2" key="1">
    <citation type="journal article" date="2024" name="Proc. Natl. Acad. Sci. U.S.A.">
        <title>Extraordinary preservation of gene collinearity over three hundred million years revealed in homosporous lycophytes.</title>
        <authorList>
            <person name="Li C."/>
            <person name="Wickell D."/>
            <person name="Kuo L.Y."/>
            <person name="Chen X."/>
            <person name="Nie B."/>
            <person name="Liao X."/>
            <person name="Peng D."/>
            <person name="Ji J."/>
            <person name="Jenkins J."/>
            <person name="Williams M."/>
            <person name="Shu S."/>
            <person name="Plott C."/>
            <person name="Barry K."/>
            <person name="Rajasekar S."/>
            <person name="Grimwood J."/>
            <person name="Han X."/>
            <person name="Sun S."/>
            <person name="Hou Z."/>
            <person name="He W."/>
            <person name="Dai G."/>
            <person name="Sun C."/>
            <person name="Schmutz J."/>
            <person name="Leebens-Mack J.H."/>
            <person name="Li F.W."/>
            <person name="Wang L."/>
        </authorList>
    </citation>
    <scope>NUCLEOTIDE SEQUENCE [LARGE SCALE GENOMIC DNA]</scope>
    <source>
        <strain evidence="2">cv. PW_Plant_1</strain>
    </source>
</reference>
<accession>A0ACC2BUK3</accession>
<evidence type="ECO:0000313" key="1">
    <source>
        <dbReference type="EMBL" id="KAJ7533448.1"/>
    </source>
</evidence>
<organism evidence="1 2">
    <name type="scientific">Diphasiastrum complanatum</name>
    <name type="common">Issler's clubmoss</name>
    <name type="synonym">Lycopodium complanatum</name>
    <dbReference type="NCBI Taxonomy" id="34168"/>
    <lineage>
        <taxon>Eukaryota</taxon>
        <taxon>Viridiplantae</taxon>
        <taxon>Streptophyta</taxon>
        <taxon>Embryophyta</taxon>
        <taxon>Tracheophyta</taxon>
        <taxon>Lycopodiopsida</taxon>
        <taxon>Lycopodiales</taxon>
        <taxon>Lycopodiaceae</taxon>
        <taxon>Lycopodioideae</taxon>
        <taxon>Diphasiastrum</taxon>
    </lineage>
</organism>
<proteinExistence type="predicted"/>
<dbReference type="EMBL" id="CM055104">
    <property type="protein sequence ID" value="KAJ7533448.1"/>
    <property type="molecule type" value="Genomic_DNA"/>
</dbReference>
<name>A0ACC2BUK3_DIPCM</name>
<dbReference type="Proteomes" id="UP001162992">
    <property type="component" value="Chromosome 13"/>
</dbReference>
<sequence length="113" mass="12621">MAAHQQPTTDGFIAAQQRLKIYKHQFPDFLHATEFNTKDKLQAQSSPQLFLHAHKKRKGLHRRQPSENLAAAAAAAAEQQGEPVKLSFFLYILLSTPSGSEFNLGNCMILFNA</sequence>
<gene>
    <name evidence="1" type="ORF">O6H91_13G050000</name>
</gene>
<evidence type="ECO:0000313" key="2">
    <source>
        <dbReference type="Proteomes" id="UP001162992"/>
    </source>
</evidence>